<organism evidence="1 2">
    <name type="scientific">Ammoniphilus oxalaticus</name>
    <dbReference type="NCBI Taxonomy" id="66863"/>
    <lineage>
        <taxon>Bacteria</taxon>
        <taxon>Bacillati</taxon>
        <taxon>Bacillota</taxon>
        <taxon>Bacilli</taxon>
        <taxon>Bacillales</taxon>
        <taxon>Paenibacillaceae</taxon>
        <taxon>Aneurinibacillus group</taxon>
        <taxon>Ammoniphilus</taxon>
    </lineage>
</organism>
<gene>
    <name evidence="1" type="ORF">BEP19_16700</name>
</gene>
<dbReference type="Proteomes" id="UP000284219">
    <property type="component" value="Unassembled WGS sequence"/>
</dbReference>
<reference evidence="1 2" key="1">
    <citation type="submission" date="2016-08" db="EMBL/GenBank/DDBJ databases">
        <title>Novel Firmicute Genomes.</title>
        <authorList>
            <person name="Poppleton D.I."/>
            <person name="Gribaldo S."/>
        </authorList>
    </citation>
    <scope>NUCLEOTIDE SEQUENCE [LARGE SCALE GENOMIC DNA]</scope>
    <source>
        <strain evidence="1 2">RAOx-1</strain>
    </source>
</reference>
<keyword evidence="2" id="KW-1185">Reference proteome</keyword>
<dbReference type="RefSeq" id="WP_120188128.1">
    <property type="nucleotide sequence ID" value="NZ_MCHY01000003.1"/>
</dbReference>
<evidence type="ECO:0000313" key="1">
    <source>
        <dbReference type="EMBL" id="RKD26477.1"/>
    </source>
</evidence>
<name>A0A419SQ51_9BACL</name>
<protein>
    <submittedName>
        <fullName evidence="1">Uncharacterized protein</fullName>
    </submittedName>
</protein>
<dbReference type="AlphaFoldDB" id="A0A419SQ51"/>
<sequence length="87" mass="10185">MFSFYHVDGNPNNVRIKPIEIDGKEVLVTEKYEIDGSLTNTLPNTFSYFWKEDDICFQVPPRLDHGQNEPMVSFLMNTDFMDINDLH</sequence>
<dbReference type="EMBL" id="MCHY01000003">
    <property type="protein sequence ID" value="RKD26477.1"/>
    <property type="molecule type" value="Genomic_DNA"/>
</dbReference>
<evidence type="ECO:0000313" key="2">
    <source>
        <dbReference type="Proteomes" id="UP000284219"/>
    </source>
</evidence>
<comment type="caution">
    <text evidence="1">The sequence shown here is derived from an EMBL/GenBank/DDBJ whole genome shotgun (WGS) entry which is preliminary data.</text>
</comment>
<proteinExistence type="predicted"/>
<accession>A0A419SQ51</accession>